<gene>
    <name evidence="1" type="ORF">KIW84_051615</name>
</gene>
<protein>
    <submittedName>
        <fullName evidence="1">Uncharacterized protein</fullName>
    </submittedName>
</protein>
<evidence type="ECO:0000313" key="1">
    <source>
        <dbReference type="EMBL" id="KAI5404522.1"/>
    </source>
</evidence>
<accession>A0A9D4WMX7</accession>
<name>A0A9D4WMX7_PEA</name>
<proteinExistence type="predicted"/>
<dbReference type="Gramene" id="Psat05G0161500-T1">
    <property type="protein sequence ID" value="KAI5404522.1"/>
    <property type="gene ID" value="KIW84_051615"/>
</dbReference>
<reference evidence="1 2" key="1">
    <citation type="journal article" date="2022" name="Nat. Genet.">
        <title>Improved pea reference genome and pan-genome highlight genomic features and evolutionary characteristics.</title>
        <authorList>
            <person name="Yang T."/>
            <person name="Liu R."/>
            <person name="Luo Y."/>
            <person name="Hu S."/>
            <person name="Wang D."/>
            <person name="Wang C."/>
            <person name="Pandey M.K."/>
            <person name="Ge S."/>
            <person name="Xu Q."/>
            <person name="Li N."/>
            <person name="Li G."/>
            <person name="Huang Y."/>
            <person name="Saxena R.K."/>
            <person name="Ji Y."/>
            <person name="Li M."/>
            <person name="Yan X."/>
            <person name="He Y."/>
            <person name="Liu Y."/>
            <person name="Wang X."/>
            <person name="Xiang C."/>
            <person name="Varshney R.K."/>
            <person name="Ding H."/>
            <person name="Gao S."/>
            <person name="Zong X."/>
        </authorList>
    </citation>
    <scope>NUCLEOTIDE SEQUENCE [LARGE SCALE GENOMIC DNA]</scope>
    <source>
        <strain evidence="1 2">cv. Zhongwan 6</strain>
    </source>
</reference>
<organism evidence="1 2">
    <name type="scientific">Pisum sativum</name>
    <name type="common">Garden pea</name>
    <name type="synonym">Lathyrus oleraceus</name>
    <dbReference type="NCBI Taxonomy" id="3888"/>
    <lineage>
        <taxon>Eukaryota</taxon>
        <taxon>Viridiplantae</taxon>
        <taxon>Streptophyta</taxon>
        <taxon>Embryophyta</taxon>
        <taxon>Tracheophyta</taxon>
        <taxon>Spermatophyta</taxon>
        <taxon>Magnoliopsida</taxon>
        <taxon>eudicotyledons</taxon>
        <taxon>Gunneridae</taxon>
        <taxon>Pentapetalae</taxon>
        <taxon>rosids</taxon>
        <taxon>fabids</taxon>
        <taxon>Fabales</taxon>
        <taxon>Fabaceae</taxon>
        <taxon>Papilionoideae</taxon>
        <taxon>50 kb inversion clade</taxon>
        <taxon>NPAAA clade</taxon>
        <taxon>Hologalegina</taxon>
        <taxon>IRL clade</taxon>
        <taxon>Fabeae</taxon>
        <taxon>Lathyrus</taxon>
    </lineage>
</organism>
<dbReference type="EMBL" id="JAMSHJ010000005">
    <property type="protein sequence ID" value="KAI5404522.1"/>
    <property type="molecule type" value="Genomic_DNA"/>
</dbReference>
<evidence type="ECO:0000313" key="2">
    <source>
        <dbReference type="Proteomes" id="UP001058974"/>
    </source>
</evidence>
<keyword evidence="2" id="KW-1185">Reference proteome</keyword>
<comment type="caution">
    <text evidence="1">The sequence shown here is derived from an EMBL/GenBank/DDBJ whole genome shotgun (WGS) entry which is preliminary data.</text>
</comment>
<sequence>MGVNITQTIYLRNQKKEMQNFQFTGMKQVKVCLNLHGIVTVDSATLFEGEEIEVPAAVTIPPPAPIRIIKNLRIVILTRAEDHDILHEVPNAARILNQEHNEDHQIHCSREVPEQQYQWQIETLLINQLPNQGFLLSNIVDVFLLELVVAAVIVSTSAKGVVGRFIEGPARIKRTVNLNKGEEATENDEPVIYEDVSMERGSFLVQQAMRALRAQNLGSAKSRLSLCAEDIRSQIEKVGNTSELCSQLGAVLGMLGDCCRAMGNSSSA</sequence>
<dbReference type="Proteomes" id="UP001058974">
    <property type="component" value="Chromosome 5"/>
</dbReference>
<dbReference type="AlphaFoldDB" id="A0A9D4WMX7"/>